<evidence type="ECO:0000313" key="5">
    <source>
        <dbReference type="EMBL" id="GAA4139421.1"/>
    </source>
</evidence>
<sequence>MPSTRIVEISFCAPPLVRTEEFAKLFAADVGGDDVARVVRNSAIDTKGMAVNPFAEDPRWWPTSVRMDRGLLEARALATEAITLALGRAGLRPDEIGFLATVTTTTHSAPGLDALAPALGMRDDTATLSLGPMGCYAALPALSACRDWVETHRRPAVLLAVDLFSPHLQPPPYDKEKAVCLTLFGDGAAAVVLTPGGDGAHGMEIVDTRQLTVPAHADDLQVHVADLGMYIRLAPTMPEVVAAAVRGPVDALLARHRLDGSDITWWAVHPGGRRIIDRVGEVCELPETSLAASRAVMRDYGNTAAPAVLGVLESLQKGRPLKRGEHGVAMAFGPGATICVMLLRGA</sequence>
<dbReference type="SUPFAM" id="SSF53901">
    <property type="entry name" value="Thiolase-like"/>
    <property type="match status" value="1"/>
</dbReference>
<keyword evidence="2" id="KW-0808">Transferase</keyword>
<dbReference type="InterPro" id="IPR016039">
    <property type="entry name" value="Thiolase-like"/>
</dbReference>
<feature type="domain" description="Chalcone/stilbene synthase N-terminal" evidence="3">
    <location>
        <begin position="70"/>
        <end position="193"/>
    </location>
</feature>
<evidence type="ECO:0000259" key="4">
    <source>
        <dbReference type="Pfam" id="PF02797"/>
    </source>
</evidence>
<evidence type="ECO:0000256" key="2">
    <source>
        <dbReference type="ARBA" id="ARBA00022679"/>
    </source>
</evidence>
<comment type="similarity">
    <text evidence="1">Belongs to the thiolase-like superfamily. Chalcone/stilbene synthases family.</text>
</comment>
<dbReference type="PIRSF" id="PIRSF000451">
    <property type="entry name" value="PKS_III"/>
    <property type="match status" value="1"/>
</dbReference>
<evidence type="ECO:0000256" key="1">
    <source>
        <dbReference type="ARBA" id="ARBA00005531"/>
    </source>
</evidence>
<dbReference type="Proteomes" id="UP001500266">
    <property type="component" value="Unassembled WGS sequence"/>
</dbReference>
<name>A0ABP7YQP5_9ACTN</name>
<dbReference type="RefSeq" id="WP_345020891.1">
    <property type="nucleotide sequence ID" value="NZ_BAABDO010000029.1"/>
</dbReference>
<dbReference type="InterPro" id="IPR011141">
    <property type="entry name" value="Polyketide_synthase_type-III"/>
</dbReference>
<dbReference type="PANTHER" id="PTHR11877:SF46">
    <property type="entry name" value="TYPE III POLYKETIDE SYNTHASE A"/>
    <property type="match status" value="1"/>
</dbReference>
<dbReference type="Pfam" id="PF02797">
    <property type="entry name" value="Chal_sti_synt_C"/>
    <property type="match status" value="1"/>
</dbReference>
<dbReference type="PANTHER" id="PTHR11877">
    <property type="entry name" value="HYDROXYMETHYLGLUTARYL-COA SYNTHASE"/>
    <property type="match status" value="1"/>
</dbReference>
<accession>A0ABP7YQP5</accession>
<gene>
    <name evidence="5" type="ORF">GCM10022416_25670</name>
</gene>
<keyword evidence="6" id="KW-1185">Reference proteome</keyword>
<dbReference type="Pfam" id="PF00195">
    <property type="entry name" value="Chal_sti_synt_N"/>
    <property type="match status" value="1"/>
</dbReference>
<evidence type="ECO:0000259" key="3">
    <source>
        <dbReference type="Pfam" id="PF00195"/>
    </source>
</evidence>
<feature type="domain" description="Chalcone/stilbene synthase C-terminal" evidence="4">
    <location>
        <begin position="205"/>
        <end position="345"/>
    </location>
</feature>
<organism evidence="5 6">
    <name type="scientific">Actinomadura keratinilytica</name>
    <dbReference type="NCBI Taxonomy" id="547461"/>
    <lineage>
        <taxon>Bacteria</taxon>
        <taxon>Bacillati</taxon>
        <taxon>Actinomycetota</taxon>
        <taxon>Actinomycetes</taxon>
        <taxon>Streptosporangiales</taxon>
        <taxon>Thermomonosporaceae</taxon>
        <taxon>Actinomadura</taxon>
    </lineage>
</organism>
<evidence type="ECO:0000313" key="6">
    <source>
        <dbReference type="Proteomes" id="UP001500266"/>
    </source>
</evidence>
<protein>
    <submittedName>
        <fullName evidence="5">Type III polyketide synthase</fullName>
    </submittedName>
</protein>
<reference evidence="6" key="1">
    <citation type="journal article" date="2019" name="Int. J. Syst. Evol. Microbiol.">
        <title>The Global Catalogue of Microorganisms (GCM) 10K type strain sequencing project: providing services to taxonomists for standard genome sequencing and annotation.</title>
        <authorList>
            <consortium name="The Broad Institute Genomics Platform"/>
            <consortium name="The Broad Institute Genome Sequencing Center for Infectious Disease"/>
            <person name="Wu L."/>
            <person name="Ma J."/>
        </authorList>
    </citation>
    <scope>NUCLEOTIDE SEQUENCE [LARGE SCALE GENOMIC DNA]</scope>
    <source>
        <strain evidence="6">JCM 17316</strain>
    </source>
</reference>
<proteinExistence type="inferred from homology"/>
<dbReference type="EMBL" id="BAABDO010000029">
    <property type="protein sequence ID" value="GAA4139421.1"/>
    <property type="molecule type" value="Genomic_DNA"/>
</dbReference>
<dbReference type="Gene3D" id="3.40.47.10">
    <property type="match status" value="2"/>
</dbReference>
<comment type="caution">
    <text evidence="5">The sequence shown here is derived from an EMBL/GenBank/DDBJ whole genome shotgun (WGS) entry which is preliminary data.</text>
</comment>
<dbReference type="InterPro" id="IPR001099">
    <property type="entry name" value="Chalcone/stilbene_synt_N"/>
</dbReference>
<dbReference type="InterPro" id="IPR012328">
    <property type="entry name" value="Chalcone/stilbene_synt_C"/>
</dbReference>